<proteinExistence type="predicted"/>
<dbReference type="NCBIfam" id="TIGR03336">
    <property type="entry name" value="IOR_alpha"/>
    <property type="match status" value="1"/>
</dbReference>
<feature type="binding site" evidence="17">
    <location>
        <position position="543"/>
    </location>
    <ligand>
        <name>[4Fe-4S] cluster</name>
        <dbReference type="ChEBI" id="CHEBI:49883"/>
        <label>1</label>
    </ligand>
</feature>
<evidence type="ECO:0000256" key="6">
    <source>
        <dbReference type="ARBA" id="ARBA00022448"/>
    </source>
</evidence>
<dbReference type="GO" id="GO:0018491">
    <property type="term" value="F:2-oxobutyrate synthase activity"/>
    <property type="evidence" value="ECO:0007669"/>
    <property type="project" value="UniProtKB-ARBA"/>
</dbReference>
<feature type="binding site" evidence="17">
    <location>
        <position position="552"/>
    </location>
    <ligand>
        <name>[4Fe-4S] cluster</name>
        <dbReference type="ChEBI" id="CHEBI:49883"/>
        <label>2</label>
    </ligand>
</feature>
<keyword evidence="6 16" id="KW-0813">Transport</keyword>
<dbReference type="Proteomes" id="UP000248044">
    <property type="component" value="Chromosome"/>
</dbReference>
<evidence type="ECO:0000256" key="9">
    <source>
        <dbReference type="ARBA" id="ARBA00022982"/>
    </source>
</evidence>
<dbReference type="Pfam" id="PF00037">
    <property type="entry name" value="Fer4"/>
    <property type="match status" value="1"/>
</dbReference>
<protein>
    <recommendedName>
        <fullName evidence="5 16">Indolepyruvate oxidoreductase subunit IorA</fullName>
        <shortName evidence="16">IOR</shortName>
        <ecNumber evidence="16">1.2.7.8</ecNumber>
    </recommendedName>
    <alternativeName>
        <fullName evidence="13 16">Indolepyruvate ferredoxin oxidoreductase subunit alpha</fullName>
    </alternativeName>
</protein>
<dbReference type="GO" id="GO:0030976">
    <property type="term" value="F:thiamine pyrophosphate binding"/>
    <property type="evidence" value="ECO:0007669"/>
    <property type="project" value="InterPro"/>
</dbReference>
<evidence type="ECO:0000256" key="14">
    <source>
        <dbReference type="ARBA" id="ARBA00048332"/>
    </source>
</evidence>
<dbReference type="GO" id="GO:0047553">
    <property type="term" value="F:2-oxoglutarate synthase activity"/>
    <property type="evidence" value="ECO:0007669"/>
    <property type="project" value="UniProtKB-ARBA"/>
</dbReference>
<evidence type="ECO:0000256" key="5">
    <source>
        <dbReference type="ARBA" id="ARBA00017710"/>
    </source>
</evidence>
<comment type="subunit">
    <text evidence="4">Heterodimer composed of an alpha and a beta subunit.</text>
</comment>
<dbReference type="GeneID" id="36833547"/>
<dbReference type="Pfam" id="PF01855">
    <property type="entry name" value="POR_N"/>
    <property type="match status" value="1"/>
</dbReference>
<keyword evidence="9 16" id="KW-0249">Electron transport</keyword>
<accession>A0A2U9II67</accession>
<dbReference type="SUPFAM" id="SSF52518">
    <property type="entry name" value="Thiamin diphosphate-binding fold (THDP-binding)"/>
    <property type="match status" value="2"/>
</dbReference>
<dbReference type="RefSeq" id="WP_110271620.1">
    <property type="nucleotide sequence ID" value="NZ_CP029289.2"/>
</dbReference>
<comment type="catalytic activity">
    <reaction evidence="14 16">
        <text>indole-3-pyruvate + 2 oxidized [2Fe-2S]-[ferredoxin] + CoA = (indol-3-yl)acetyl-CoA + 2 reduced [2Fe-2S]-[ferredoxin] + CO2 + H(+)</text>
        <dbReference type="Rhea" id="RHEA:12645"/>
        <dbReference type="Rhea" id="RHEA-COMP:10000"/>
        <dbReference type="Rhea" id="RHEA-COMP:10001"/>
        <dbReference type="ChEBI" id="CHEBI:15378"/>
        <dbReference type="ChEBI" id="CHEBI:16526"/>
        <dbReference type="ChEBI" id="CHEBI:17640"/>
        <dbReference type="ChEBI" id="CHEBI:33737"/>
        <dbReference type="ChEBI" id="CHEBI:33738"/>
        <dbReference type="ChEBI" id="CHEBI:57271"/>
        <dbReference type="ChEBI" id="CHEBI:57287"/>
        <dbReference type="EC" id="1.2.7.8"/>
    </reaction>
</comment>
<dbReference type="EC" id="1.2.7.8" evidence="16"/>
<keyword evidence="20" id="KW-1185">Reference proteome</keyword>
<evidence type="ECO:0000256" key="12">
    <source>
        <dbReference type="ARBA" id="ARBA00023014"/>
    </source>
</evidence>
<dbReference type="PROSITE" id="PS00198">
    <property type="entry name" value="4FE4S_FER_1"/>
    <property type="match status" value="1"/>
</dbReference>
<feature type="binding site" evidence="17">
    <location>
        <position position="546"/>
    </location>
    <ligand>
        <name>[4Fe-4S] cluster</name>
        <dbReference type="ChEBI" id="CHEBI:49883"/>
        <label>1</label>
    </ligand>
</feature>
<keyword evidence="19" id="KW-0670">Pyruvate</keyword>
<dbReference type="GO" id="GO:0043805">
    <property type="term" value="F:indolepyruvate ferredoxin oxidoreductase activity"/>
    <property type="evidence" value="ECO:0007669"/>
    <property type="project" value="UniProtKB-UniRule"/>
</dbReference>
<dbReference type="Pfam" id="PF02775">
    <property type="entry name" value="TPP_enzyme_C"/>
    <property type="match status" value="1"/>
</dbReference>
<feature type="binding site" evidence="17">
    <location>
        <position position="570"/>
    </location>
    <ligand>
        <name>[4Fe-4S] cluster</name>
        <dbReference type="ChEBI" id="CHEBI:49883"/>
        <label>2</label>
    </ligand>
</feature>
<keyword evidence="8 16" id="KW-0479">Metal-binding</keyword>
<feature type="binding site" evidence="17">
    <location>
        <position position="540"/>
    </location>
    <ligand>
        <name>[4Fe-4S] cluster</name>
        <dbReference type="ChEBI" id="CHEBI:49883"/>
        <label>1</label>
    </ligand>
</feature>
<dbReference type="InterPro" id="IPR045025">
    <property type="entry name" value="HACL1-like"/>
</dbReference>
<keyword evidence="11 16" id="KW-0408">Iron</keyword>
<comment type="cofactor">
    <cofactor evidence="16 17">
        <name>[4Fe-4S] cluster</name>
        <dbReference type="ChEBI" id="CHEBI:49883"/>
    </cofactor>
    <text evidence="16 17">Binds 2 [4Fe-4S] clusters. In this family the first cluster has a non-standard and varying [4Fe-4S] binding motif CX(2)CX(2)CX(4-5)CP.</text>
</comment>
<dbReference type="GO" id="GO:0019164">
    <property type="term" value="F:pyruvate synthase activity"/>
    <property type="evidence" value="ECO:0007669"/>
    <property type="project" value="UniProtKB-ARBA"/>
</dbReference>
<dbReference type="PIRSF" id="PIRSF006439">
    <property type="entry name" value="Indolepyruvate_ferr_oxidored"/>
    <property type="match status" value="1"/>
</dbReference>
<evidence type="ECO:0000256" key="17">
    <source>
        <dbReference type="PIRSR" id="PIRSR006439-50"/>
    </source>
</evidence>
<dbReference type="FunFam" id="3.40.50.970:FF:000109">
    <property type="entry name" value="Indolepyruvate oxidoreductase subunit IorA"/>
    <property type="match status" value="1"/>
</dbReference>
<dbReference type="InterPro" id="IPR029061">
    <property type="entry name" value="THDP-binding"/>
</dbReference>
<feature type="domain" description="4Fe-4S ferredoxin-type" evidence="18">
    <location>
        <begin position="561"/>
        <end position="590"/>
    </location>
</feature>
<keyword evidence="7 16" id="KW-0004">4Fe-4S</keyword>
<evidence type="ECO:0000313" key="20">
    <source>
        <dbReference type="Proteomes" id="UP000248044"/>
    </source>
</evidence>
<evidence type="ECO:0000313" key="19">
    <source>
        <dbReference type="EMBL" id="AWR95742.1"/>
    </source>
</evidence>
<dbReference type="GO" id="GO:0046872">
    <property type="term" value="F:metal ion binding"/>
    <property type="evidence" value="ECO:0007669"/>
    <property type="project" value="UniProtKB-UniRule"/>
</dbReference>
<dbReference type="Gene3D" id="3.30.70.20">
    <property type="match status" value="1"/>
</dbReference>
<evidence type="ECO:0000256" key="2">
    <source>
        <dbReference type="ARBA" id="ARBA00003908"/>
    </source>
</evidence>
<comment type="subunit">
    <text evidence="3 16">Heterodimer of the IorA and IorB subunits.</text>
</comment>
<dbReference type="CDD" id="cd02008">
    <property type="entry name" value="TPP_IOR_alpha"/>
    <property type="match status" value="1"/>
</dbReference>
<feature type="binding site" evidence="17">
    <location>
        <position position="573"/>
    </location>
    <ligand>
        <name>[4Fe-4S] cluster</name>
        <dbReference type="ChEBI" id="CHEBI:49883"/>
        <label>2</label>
    </ligand>
</feature>
<keyword evidence="10 16" id="KW-0560">Oxidoreductase</keyword>
<evidence type="ECO:0000256" key="7">
    <source>
        <dbReference type="ARBA" id="ARBA00022485"/>
    </source>
</evidence>
<evidence type="ECO:0000256" key="15">
    <source>
        <dbReference type="ARBA" id="ARBA00048893"/>
    </source>
</evidence>
<evidence type="ECO:0000256" key="3">
    <source>
        <dbReference type="ARBA" id="ARBA00011238"/>
    </source>
</evidence>
<dbReference type="InterPro" id="IPR011766">
    <property type="entry name" value="TPP_enzyme_TPP-bd"/>
</dbReference>
<dbReference type="InterPro" id="IPR017896">
    <property type="entry name" value="4Fe4S_Fe-S-bd"/>
</dbReference>
<organism evidence="19 20">
    <name type="scientific">Acidianus brierleyi</name>
    <dbReference type="NCBI Taxonomy" id="41673"/>
    <lineage>
        <taxon>Archaea</taxon>
        <taxon>Thermoproteota</taxon>
        <taxon>Thermoprotei</taxon>
        <taxon>Sulfolobales</taxon>
        <taxon>Sulfolobaceae</taxon>
        <taxon>Acidianus</taxon>
    </lineage>
</organism>
<comment type="catalytic activity">
    <reaction evidence="15">
        <text>a 2-oxocarboxylate + 2 oxidized [2Fe-2S]-[ferredoxin] + CoA = an acyl-CoA + 2 reduced [2Fe-2S]-[ferredoxin] + CO2 + H(+)</text>
        <dbReference type="Rhea" id="RHEA:42316"/>
        <dbReference type="Rhea" id="RHEA-COMP:10000"/>
        <dbReference type="Rhea" id="RHEA-COMP:10001"/>
        <dbReference type="ChEBI" id="CHEBI:15378"/>
        <dbReference type="ChEBI" id="CHEBI:16526"/>
        <dbReference type="ChEBI" id="CHEBI:33737"/>
        <dbReference type="ChEBI" id="CHEBI:33738"/>
        <dbReference type="ChEBI" id="CHEBI:35179"/>
        <dbReference type="ChEBI" id="CHEBI:57287"/>
        <dbReference type="ChEBI" id="CHEBI:58342"/>
        <dbReference type="EC" id="1.2.7.11"/>
    </reaction>
</comment>
<dbReference type="InterPro" id="IPR017721">
    <property type="entry name" value="IorA"/>
</dbReference>
<feature type="binding site" evidence="17">
    <location>
        <position position="576"/>
    </location>
    <ligand>
        <name>[4Fe-4S] cluster</name>
        <dbReference type="ChEBI" id="CHEBI:49883"/>
        <label>2</label>
    </ligand>
</feature>
<dbReference type="PROSITE" id="PS51379">
    <property type="entry name" value="4FE4S_FER_2"/>
    <property type="match status" value="2"/>
</dbReference>
<evidence type="ECO:0000256" key="1">
    <source>
        <dbReference type="ARBA" id="ARBA00002995"/>
    </source>
</evidence>
<evidence type="ECO:0000256" key="13">
    <source>
        <dbReference type="ARBA" id="ARBA00030514"/>
    </source>
</evidence>
<gene>
    <name evidence="19" type="primary">iorA</name>
    <name evidence="19" type="ORF">DFR85_15285</name>
</gene>
<evidence type="ECO:0000256" key="16">
    <source>
        <dbReference type="PIRNR" id="PIRNR006439"/>
    </source>
</evidence>
<dbReference type="OrthoDB" id="19071at2157"/>
<feature type="domain" description="4Fe-4S ferredoxin-type" evidence="18">
    <location>
        <begin position="531"/>
        <end position="560"/>
    </location>
</feature>
<comment type="function">
    <text evidence="1 16">Catalyzes the ferredoxin-dependent oxidative decarboxylation of arylpyruvates.</text>
</comment>
<dbReference type="SUPFAM" id="SSF54862">
    <property type="entry name" value="4Fe-4S ferredoxins"/>
    <property type="match status" value="1"/>
</dbReference>
<feature type="binding site" evidence="17">
    <location>
        <position position="580"/>
    </location>
    <ligand>
        <name>[4Fe-4S] cluster</name>
        <dbReference type="ChEBI" id="CHEBI:49883"/>
        <label>1</label>
    </ligand>
</feature>
<evidence type="ECO:0000256" key="11">
    <source>
        <dbReference type="ARBA" id="ARBA00023004"/>
    </source>
</evidence>
<dbReference type="InterPro" id="IPR009014">
    <property type="entry name" value="Transketo_C/PFOR_II"/>
</dbReference>
<keyword evidence="12 16" id="KW-0411">Iron-sulfur</keyword>
<evidence type="ECO:0000256" key="8">
    <source>
        <dbReference type="ARBA" id="ARBA00022723"/>
    </source>
</evidence>
<dbReference type="SUPFAM" id="SSF52922">
    <property type="entry name" value="TK C-terminal domain-like"/>
    <property type="match status" value="1"/>
</dbReference>
<reference evidence="19 20" key="1">
    <citation type="submission" date="2018-05" db="EMBL/GenBank/DDBJ databases">
        <title>Complete Genome Sequences of Extremely Thermoacidophilic, Metal-Mobilizing Type-Strain Members of the Archaeal Family Sulfolobaceae: Acidianus brierleyi DSM-1651T, Acidianus sulfidivorans DSM-18786T, Metallosphaera hakonensis DSM-7519T, and Metallosphaera prunae DSM-10039T.</title>
        <authorList>
            <person name="Counts J.A."/>
            <person name="Kelly R.M."/>
        </authorList>
    </citation>
    <scope>NUCLEOTIDE SEQUENCE [LARGE SCALE GENOMIC DNA]</scope>
    <source>
        <strain evidence="19 20">DSM 1651</strain>
    </source>
</reference>
<evidence type="ECO:0000256" key="10">
    <source>
        <dbReference type="ARBA" id="ARBA00023002"/>
    </source>
</evidence>
<dbReference type="InterPro" id="IPR002880">
    <property type="entry name" value="Pyrv_Fd/Flavodoxin_OxRdtase_N"/>
</dbReference>
<dbReference type="EMBL" id="CP029289">
    <property type="protein sequence ID" value="AWR95742.1"/>
    <property type="molecule type" value="Genomic_DNA"/>
</dbReference>
<dbReference type="GO" id="GO:0051539">
    <property type="term" value="F:4 iron, 4 sulfur cluster binding"/>
    <property type="evidence" value="ECO:0007669"/>
    <property type="project" value="UniProtKB-UniRule"/>
</dbReference>
<dbReference type="AlphaFoldDB" id="A0A2U9II67"/>
<dbReference type="FunFam" id="3.30.70.20:FF:000077">
    <property type="entry name" value="Indolepyruvate oxidoreductase subunit IorA"/>
    <property type="match status" value="1"/>
</dbReference>
<dbReference type="KEGG" id="abri:DFR85_15285"/>
<dbReference type="PANTHER" id="PTHR43710:SF7">
    <property type="entry name" value="INDOLEPYRUVATE OXIDOREDUCTASE SUBUNIT IORA"/>
    <property type="match status" value="1"/>
</dbReference>
<evidence type="ECO:0000256" key="4">
    <source>
        <dbReference type="ARBA" id="ARBA00011631"/>
    </source>
</evidence>
<evidence type="ECO:0000259" key="18">
    <source>
        <dbReference type="PROSITE" id="PS51379"/>
    </source>
</evidence>
<dbReference type="PANTHER" id="PTHR43710">
    <property type="entry name" value="2-HYDROXYACYL-COA LYASE"/>
    <property type="match status" value="1"/>
</dbReference>
<comment type="function">
    <text evidence="2">Catalyzes the coenzyme A-dependent oxidative decarboxylation of different 2-oxoacids such as 2-oxoglutarate, pyruvate and 2-oxobutyrate to form their CoA derivatives.</text>
</comment>
<dbReference type="Gene3D" id="3.40.50.970">
    <property type="match status" value="2"/>
</dbReference>
<sequence length="601" mass="65731">MSKRIVLGNEAIAFGALSSGVAVAAGYPGTPSSEIIETIMKYGDKVYAEWSSNEKVAFETAYGAAMMGARALATMKHVGVNVAADALMSSSYTGVEGSLVLVSADDPSMWSSQNEQDNRYYGMMALIPVIEPYDPQSAYDLIMSAFEFSSEVKHPVIFRSNTRINHVRSQVDMKDIKPPVMGRLSKNPSRYALVPENARRNRKEQLRRWEIIQKKVEELNSIEGDGKKLVIASGIAYAFVKEVVENSKVKILKLSTPFPIPKELTLKALEDSEEVLVVEELEPIVEMQVKDLMMSEGIMLKIHGKDLVDRTGELTLEKVNYAVGKFLGKEVDKIDDIAFDVVPRPPALCPGCPHRSSFIDLKKGLALAGIKDTFFSGDIGCYSLGVLPPFNEQDSLIEMGGSLGIANGVYRSTGVIPIAIIGDSTFFHTGLPGLANAVYNKTPMILLVLDNRSTAMTGQQPSPSKYIDIANVAKGMGIEYVKAFDPFDYNTSTRIIKETAEWVKKNLKPAVLISKRACALDALDKIEDRLPVAEVDMNKCTGCTICYDYFTCPAIIPLPNKKASIDLSQCIGCGACVPICPFKAISMKGDKPKGWDDAWLS</sequence>
<name>A0A2U9II67_9CREN</name>
<dbReference type="FunFam" id="3.40.50.970:FF:000039">
    <property type="entry name" value="Indolepyruvate oxidoreductase subunit IorA"/>
    <property type="match status" value="1"/>
</dbReference>
<dbReference type="CDD" id="cd07034">
    <property type="entry name" value="TPP_PYR_PFOR_IOR-alpha_like"/>
    <property type="match status" value="1"/>
</dbReference>
<dbReference type="InterPro" id="IPR017900">
    <property type="entry name" value="4Fe4S_Fe_S_CS"/>
</dbReference>